<dbReference type="InterPro" id="IPR029071">
    <property type="entry name" value="Ubiquitin-like_domsf"/>
</dbReference>
<dbReference type="Pfam" id="PF00240">
    <property type="entry name" value="ubiquitin"/>
    <property type="match status" value="1"/>
</dbReference>
<dbReference type="SUPFAM" id="SSF54236">
    <property type="entry name" value="Ubiquitin-like"/>
    <property type="match status" value="1"/>
</dbReference>
<dbReference type="PROSITE" id="PS50053">
    <property type="entry name" value="UBIQUITIN_2"/>
    <property type="match status" value="1"/>
</dbReference>
<gene>
    <name evidence="3" type="ORF">TTHERM_00725850</name>
</gene>
<keyword evidence="4" id="KW-1185">Reference proteome</keyword>
<evidence type="ECO:0000313" key="4">
    <source>
        <dbReference type="Proteomes" id="UP000009168"/>
    </source>
</evidence>
<dbReference type="AlphaFoldDB" id="Q24GK5"/>
<dbReference type="RefSeq" id="XP_001027108.2">
    <property type="nucleotide sequence ID" value="XM_001027108.3"/>
</dbReference>
<accession>Q24GK5</accession>
<feature type="domain" description="Ubiquitin-like" evidence="2">
    <location>
        <begin position="352"/>
        <end position="428"/>
    </location>
</feature>
<dbReference type="SMART" id="SM00213">
    <property type="entry name" value="UBQ"/>
    <property type="match status" value="1"/>
</dbReference>
<evidence type="ECO:0000256" key="1">
    <source>
        <dbReference type="SAM" id="MobiDB-lite"/>
    </source>
</evidence>
<dbReference type="KEGG" id="tet:TTHERM_00725850"/>
<feature type="compositionally biased region" description="Polar residues" evidence="1">
    <location>
        <begin position="153"/>
        <end position="166"/>
    </location>
</feature>
<proteinExistence type="predicted"/>
<sequence>MIFNFSNANERVQQNNTFYNNTQPYNLTTLNFTINNNETSFANEQSYCLNRINNTLNNSAFIDDNINHNLDLIIQPSNLPSVIPSMNPTHRRFILSGNIQKSKNPNSNRLLSWNEEYQKLILNKEENDRFYFIKILNPFSQEVLDLDQEEKSQNLPDQGCEQQNVNEKTDDKNLNSQNNQTENIQNNVDVQILDNKQIENKKNVQMKKSKFKKNENKKKINANQNMEIQNKIEKQDNQTENDESYEEEKENICKHTEAQNIQIGQKNQENEIIIQQSYEKSKFESSGNDILINQNELTIPKQTSEKKKKIPQQQDKLSKILKNSAFQYSEADSPKSKGVNTLEKNKTQQKEMRRTLKEFFSYSDLIPIELKTTSKWKVSRLKRFLFSTELSSCKFAKLIYQGKELKDLDMIYDYKILPGHTIQAVLQKEEILSQFYTNSERRRLGLNQVFPQSLVQDLGDDPRMLLPQQNSGQNYQNVRQSSQIQQQLIREQQQRNIFSIMNQQGFDKLKDQHNISDKDIIVQRVYFHCKAQLARDNYQNMSDLMTREEKWLYNNFRKVDSYSKFRSYDFKKEQNFPYSQSFLRNMTNSNQESQNGNQENNQEKNHYEIFLSLILVRFQ</sequence>
<protein>
    <submittedName>
        <fullName evidence="3">Ubiquitin family protein</fullName>
    </submittedName>
</protein>
<organism evidence="3 4">
    <name type="scientific">Tetrahymena thermophila (strain SB210)</name>
    <dbReference type="NCBI Taxonomy" id="312017"/>
    <lineage>
        <taxon>Eukaryota</taxon>
        <taxon>Sar</taxon>
        <taxon>Alveolata</taxon>
        <taxon>Ciliophora</taxon>
        <taxon>Intramacronucleata</taxon>
        <taxon>Oligohymenophorea</taxon>
        <taxon>Hymenostomatida</taxon>
        <taxon>Tetrahymenina</taxon>
        <taxon>Tetrahymenidae</taxon>
        <taxon>Tetrahymena</taxon>
    </lineage>
</organism>
<dbReference type="EMBL" id="GG662257">
    <property type="protein sequence ID" value="EAS06866.2"/>
    <property type="molecule type" value="Genomic_DNA"/>
</dbReference>
<dbReference type="Proteomes" id="UP000009168">
    <property type="component" value="Unassembled WGS sequence"/>
</dbReference>
<reference evidence="4" key="1">
    <citation type="journal article" date="2006" name="PLoS Biol.">
        <title>Macronuclear genome sequence of the ciliate Tetrahymena thermophila, a model eukaryote.</title>
        <authorList>
            <person name="Eisen J.A."/>
            <person name="Coyne R.S."/>
            <person name="Wu M."/>
            <person name="Wu D."/>
            <person name="Thiagarajan M."/>
            <person name="Wortman J.R."/>
            <person name="Badger J.H."/>
            <person name="Ren Q."/>
            <person name="Amedeo P."/>
            <person name="Jones K.M."/>
            <person name="Tallon L.J."/>
            <person name="Delcher A.L."/>
            <person name="Salzberg S.L."/>
            <person name="Silva J.C."/>
            <person name="Haas B.J."/>
            <person name="Majoros W.H."/>
            <person name="Farzad M."/>
            <person name="Carlton J.M."/>
            <person name="Smith R.K. Jr."/>
            <person name="Garg J."/>
            <person name="Pearlman R.E."/>
            <person name="Karrer K.M."/>
            <person name="Sun L."/>
            <person name="Manning G."/>
            <person name="Elde N.C."/>
            <person name="Turkewitz A.P."/>
            <person name="Asai D.J."/>
            <person name="Wilkes D.E."/>
            <person name="Wang Y."/>
            <person name="Cai H."/>
            <person name="Collins K."/>
            <person name="Stewart B.A."/>
            <person name="Lee S.R."/>
            <person name="Wilamowska K."/>
            <person name="Weinberg Z."/>
            <person name="Ruzzo W.L."/>
            <person name="Wloga D."/>
            <person name="Gaertig J."/>
            <person name="Frankel J."/>
            <person name="Tsao C.-C."/>
            <person name="Gorovsky M.A."/>
            <person name="Keeling P.J."/>
            <person name="Waller R.F."/>
            <person name="Patron N.J."/>
            <person name="Cherry J.M."/>
            <person name="Stover N.A."/>
            <person name="Krieger C.J."/>
            <person name="del Toro C."/>
            <person name="Ryder H.F."/>
            <person name="Williamson S.C."/>
            <person name="Barbeau R.A."/>
            <person name="Hamilton E.P."/>
            <person name="Orias E."/>
        </authorList>
    </citation>
    <scope>NUCLEOTIDE SEQUENCE [LARGE SCALE GENOMIC DNA]</scope>
    <source>
        <strain evidence="4">SB210</strain>
    </source>
</reference>
<dbReference type="InterPro" id="IPR000626">
    <property type="entry name" value="Ubiquitin-like_dom"/>
</dbReference>
<evidence type="ECO:0000259" key="2">
    <source>
        <dbReference type="PROSITE" id="PS50053"/>
    </source>
</evidence>
<dbReference type="Gene3D" id="3.10.20.90">
    <property type="entry name" value="Phosphatidylinositol 3-kinase Catalytic Subunit, Chain A, domain 1"/>
    <property type="match status" value="1"/>
</dbReference>
<name>Q24GK5_TETTS</name>
<dbReference type="InParanoid" id="Q24GK5"/>
<evidence type="ECO:0000313" key="3">
    <source>
        <dbReference type="EMBL" id="EAS06866.2"/>
    </source>
</evidence>
<dbReference type="HOGENOM" id="CLU_408003_0_0_1"/>
<dbReference type="GeneID" id="7844894"/>
<feature type="region of interest" description="Disordered" evidence="1">
    <location>
        <begin position="148"/>
        <end position="182"/>
    </location>
</feature>